<feature type="compositionally biased region" description="Basic and acidic residues" evidence="1">
    <location>
        <begin position="71"/>
        <end position="80"/>
    </location>
</feature>
<reference evidence="2 3" key="1">
    <citation type="submission" date="2024-09" db="EMBL/GenBank/DDBJ databases">
        <title>A chromosome-level genome assembly of Gray's grenadier anchovy, Coilia grayii.</title>
        <authorList>
            <person name="Fu Z."/>
        </authorList>
    </citation>
    <scope>NUCLEOTIDE SEQUENCE [LARGE SCALE GENOMIC DNA]</scope>
    <source>
        <strain evidence="2">G4</strain>
        <tissue evidence="2">Muscle</tissue>
    </source>
</reference>
<accession>A0ABD1JXL4</accession>
<sequence>MAKGKLSVEERRRRNAEYQKKWREKLNSQPELKDEFLRKERERWAHRVQDGKVKTISDLNGRKRRKRRKFWKEAQRESRERRKKAQEIQQSLNTPPDSPLDISFEQPSRSRQLVAGERLRNRTRQRHYREIKTLKGKLEKVKKDKDKLRKRLKRRKLDPCQSTEESPRTKTQSMLQGSKIRNPLVKKTLLFHHVLSKALHKNVHHTHKSGKLTPHTTLSGKILKKYRMMHQVREFGFSYKTLKEKTPIQRKPNYIQMISSVVHTFFENNARITTDKQDTITRKKVKRQRMIMTDTMQNLHYSFTEQNPSIRLSYSSFCALRPFYITAPKTSDRKTCQCQYHENAKLMLDVLKSYQAVSTSKLEETFQLVCCSPASESCLLRTCARCLHKSSSLPLEEGKAKVEWKQWERVEEQTEDGVHFHTRLQKRTGTLLELMDLYQDKLRNETTTHVHLVQNQSKEYRNMIQNCNETTGIVHVDFSEAWKCKYSSEVQSCHYGQNLPQITLHTGMFYTKQEKQAFCTISESKCQDAAAIWTYMDQVLKNIHTRFPHIDTVHFWSDGPSKQYKNKKNFLLLSIIPPQLGFKNVTWNFFPTSHGKGAPDGIGATVKRCADRIVFFFLIVVGGLDIVNGTTFHQLVSSKLSGVYLHYVSNDDFLTCDAVLPKSLRSIPGTRKVHQVVAQGNTIYCRHISCFCNEPQICRCFNPVAHHHTQDADEHRPVQSPLAMLMEAMEKEPSRAPEGLMSAVGPSDINTGDWLSVVYDYNWWLAKVLKSDQEHRDVQVEFFHPHGPSSHFQKKQGSQDVCYVPFADVIVKHQSSPVRTSRSREIYQLSPEVMDFIDEELFNRLLPGL</sequence>
<proteinExistence type="predicted"/>
<feature type="region of interest" description="Disordered" evidence="1">
    <location>
        <begin position="47"/>
        <end position="124"/>
    </location>
</feature>
<comment type="caution">
    <text evidence="2">The sequence shown here is derived from an EMBL/GenBank/DDBJ whole genome shotgun (WGS) entry which is preliminary data.</text>
</comment>
<gene>
    <name evidence="2" type="ORF">ACEWY4_013908</name>
</gene>
<feature type="compositionally biased region" description="Polar residues" evidence="1">
    <location>
        <begin position="160"/>
        <end position="176"/>
    </location>
</feature>
<dbReference type="AlphaFoldDB" id="A0ABD1JXL4"/>
<organism evidence="2 3">
    <name type="scientific">Coilia grayii</name>
    <name type="common">Gray's grenadier anchovy</name>
    <dbReference type="NCBI Taxonomy" id="363190"/>
    <lineage>
        <taxon>Eukaryota</taxon>
        <taxon>Metazoa</taxon>
        <taxon>Chordata</taxon>
        <taxon>Craniata</taxon>
        <taxon>Vertebrata</taxon>
        <taxon>Euteleostomi</taxon>
        <taxon>Actinopterygii</taxon>
        <taxon>Neopterygii</taxon>
        <taxon>Teleostei</taxon>
        <taxon>Clupei</taxon>
        <taxon>Clupeiformes</taxon>
        <taxon>Clupeoidei</taxon>
        <taxon>Engraulidae</taxon>
        <taxon>Coilinae</taxon>
        <taxon>Coilia</taxon>
    </lineage>
</organism>
<dbReference type="Proteomes" id="UP001591681">
    <property type="component" value="Unassembled WGS sequence"/>
</dbReference>
<dbReference type="EMBL" id="JBHFQA010000011">
    <property type="protein sequence ID" value="KAL2091645.1"/>
    <property type="molecule type" value="Genomic_DNA"/>
</dbReference>
<evidence type="ECO:0000256" key="1">
    <source>
        <dbReference type="SAM" id="MobiDB-lite"/>
    </source>
</evidence>
<keyword evidence="3" id="KW-1185">Reference proteome</keyword>
<feature type="region of interest" description="Disordered" evidence="1">
    <location>
        <begin position="140"/>
        <end position="179"/>
    </location>
</feature>
<dbReference type="PANTHER" id="PTHR46601">
    <property type="entry name" value="ULP_PROTEASE DOMAIN-CONTAINING PROTEIN"/>
    <property type="match status" value="1"/>
</dbReference>
<feature type="region of interest" description="Disordered" evidence="1">
    <location>
        <begin position="1"/>
        <end position="21"/>
    </location>
</feature>
<evidence type="ECO:0000313" key="2">
    <source>
        <dbReference type="EMBL" id="KAL2091645.1"/>
    </source>
</evidence>
<protein>
    <submittedName>
        <fullName evidence="2">Uncharacterized protein</fullName>
    </submittedName>
</protein>
<evidence type="ECO:0000313" key="3">
    <source>
        <dbReference type="Proteomes" id="UP001591681"/>
    </source>
</evidence>
<dbReference type="PANTHER" id="PTHR46601:SF2">
    <property type="entry name" value="UBIQUITIN-LIKE PROTEASE FAMILY PROFILE DOMAIN-CONTAINING PROTEIN"/>
    <property type="match status" value="1"/>
</dbReference>
<name>A0ABD1JXL4_9TELE</name>